<gene>
    <name evidence="1" type="ORF">A9K55_008868</name>
</gene>
<name>A0A2H4SFN0_CORMI</name>
<reference evidence="1 2" key="1">
    <citation type="journal article" date="2017" name="BMC Genomics">
        <title>Chromosome level assembly and secondary metabolite potential of the parasitic fungus Cordyceps militaris.</title>
        <authorList>
            <person name="Kramer G.J."/>
            <person name="Nodwell J.R."/>
        </authorList>
    </citation>
    <scope>NUCLEOTIDE SEQUENCE [LARGE SCALE GENOMIC DNA]</scope>
    <source>
        <strain evidence="1 2">ATCC 34164</strain>
    </source>
</reference>
<evidence type="ECO:0000313" key="1">
    <source>
        <dbReference type="EMBL" id="ATY61911.1"/>
    </source>
</evidence>
<evidence type="ECO:0000313" key="2">
    <source>
        <dbReference type="Proteomes" id="UP000323067"/>
    </source>
</evidence>
<dbReference type="AlphaFoldDB" id="A0A2H4SFN0"/>
<sequence>MSFSSNKDNNKMELLQFPKEIILLIADFCELRELNRLAQSCQSLQWLNNELYRRDARQGAFALFWASSKSSREGPTIYDSTARHAINAAINIHATATLVNMRVYYPVTVHCPRVAPQSRRKRCYGNFIATTTPPRRSITPLV</sequence>
<dbReference type="Proteomes" id="UP000323067">
    <property type="component" value="Chromosome vii"/>
</dbReference>
<proteinExistence type="predicted"/>
<dbReference type="EMBL" id="CP023324">
    <property type="protein sequence ID" value="ATY61911.1"/>
    <property type="molecule type" value="Genomic_DNA"/>
</dbReference>
<dbReference type="VEuPathDB" id="FungiDB:CCM_06573"/>
<protein>
    <submittedName>
        <fullName evidence="1">Ankyrin repeat-containing domain</fullName>
    </submittedName>
</protein>
<organism evidence="1 2">
    <name type="scientific">Cordyceps militaris</name>
    <name type="common">Caterpillar fungus</name>
    <name type="synonym">Clavaria militaris</name>
    <dbReference type="NCBI Taxonomy" id="73501"/>
    <lineage>
        <taxon>Eukaryota</taxon>
        <taxon>Fungi</taxon>
        <taxon>Dikarya</taxon>
        <taxon>Ascomycota</taxon>
        <taxon>Pezizomycotina</taxon>
        <taxon>Sordariomycetes</taxon>
        <taxon>Hypocreomycetidae</taxon>
        <taxon>Hypocreales</taxon>
        <taxon>Cordycipitaceae</taxon>
        <taxon>Cordyceps</taxon>
    </lineage>
</organism>
<accession>A0A2H4SFN0</accession>
<dbReference type="VEuPathDB" id="FungiDB:A9K55_008868"/>